<feature type="domain" description="HTH lysR-type" evidence="6">
    <location>
        <begin position="2"/>
        <end position="58"/>
    </location>
</feature>
<evidence type="ECO:0000313" key="7">
    <source>
        <dbReference type="EMBL" id="GAA5191350.1"/>
    </source>
</evidence>
<sequence length="292" mass="31359">MLDPIQLATFDAVIKHGSFDAAARALHVTPSAVSQRIKALEQVVGQVLVRRVRPCVPTAAGLPLLRLGGQVELLEHEALDAARGALGPHALTRLAVVVNADSLAGWFLPALAALPEVVFELHTDDEGHTAELLRAGTVMAAVTTERVAVQGCRVRRLGVMRYLAVATPAVHFAWFDGRDLTEAFATAPMVRFNRKDTLQHRFARAVTRRDIDPPTHFVPASASFTEAVRLGLGWGLIPEDLARTDLAAGRLVELAPGHHLDVPLYWQCWSLKSAALAALTAAVKAAAATALR</sequence>
<dbReference type="NCBIfam" id="TIGR03298">
    <property type="entry name" value="argP"/>
    <property type="match status" value="1"/>
</dbReference>
<dbReference type="NCBIfam" id="NF009888">
    <property type="entry name" value="PRK13348.1"/>
    <property type="match status" value="1"/>
</dbReference>
<dbReference type="PANTHER" id="PTHR30579">
    <property type="entry name" value="TRANSCRIPTIONAL REGULATOR"/>
    <property type="match status" value="1"/>
</dbReference>
<evidence type="ECO:0000256" key="4">
    <source>
        <dbReference type="ARBA" id="ARBA00023159"/>
    </source>
</evidence>
<dbReference type="SUPFAM" id="SSF53850">
    <property type="entry name" value="Periplasmic binding protein-like II"/>
    <property type="match status" value="1"/>
</dbReference>
<dbReference type="EMBL" id="BAABJQ010000015">
    <property type="protein sequence ID" value="GAA5191350.1"/>
    <property type="molecule type" value="Genomic_DNA"/>
</dbReference>
<dbReference type="PROSITE" id="PS50931">
    <property type="entry name" value="HTH_LYSR"/>
    <property type="match status" value="1"/>
</dbReference>
<evidence type="ECO:0000256" key="3">
    <source>
        <dbReference type="ARBA" id="ARBA00023125"/>
    </source>
</evidence>
<evidence type="ECO:0000259" key="6">
    <source>
        <dbReference type="PROSITE" id="PS50931"/>
    </source>
</evidence>
<dbReference type="Gene3D" id="1.10.10.10">
    <property type="entry name" value="Winged helix-like DNA-binding domain superfamily/Winged helix DNA-binding domain"/>
    <property type="match status" value="1"/>
</dbReference>
<dbReference type="InterPro" id="IPR036390">
    <property type="entry name" value="WH_DNA-bd_sf"/>
</dbReference>
<dbReference type="InterPro" id="IPR050176">
    <property type="entry name" value="LTTR"/>
</dbReference>
<organism evidence="7 8">
    <name type="scientific">Rugosimonospora acidiphila</name>
    <dbReference type="NCBI Taxonomy" id="556531"/>
    <lineage>
        <taxon>Bacteria</taxon>
        <taxon>Bacillati</taxon>
        <taxon>Actinomycetota</taxon>
        <taxon>Actinomycetes</taxon>
        <taxon>Micromonosporales</taxon>
        <taxon>Micromonosporaceae</taxon>
        <taxon>Rugosimonospora</taxon>
    </lineage>
</organism>
<keyword evidence="5" id="KW-0804">Transcription</keyword>
<dbReference type="RefSeq" id="WP_345633133.1">
    <property type="nucleotide sequence ID" value="NZ_BAABJQ010000015.1"/>
</dbReference>
<evidence type="ECO:0000256" key="5">
    <source>
        <dbReference type="ARBA" id="ARBA00023163"/>
    </source>
</evidence>
<dbReference type="Pfam" id="PF03466">
    <property type="entry name" value="LysR_substrate"/>
    <property type="match status" value="1"/>
</dbReference>
<dbReference type="NCBIfam" id="NF002964">
    <property type="entry name" value="PRK03635.1"/>
    <property type="match status" value="1"/>
</dbReference>
<dbReference type="InterPro" id="IPR036388">
    <property type="entry name" value="WH-like_DNA-bd_sf"/>
</dbReference>
<reference evidence="8" key="1">
    <citation type="journal article" date="2019" name="Int. J. Syst. Evol. Microbiol.">
        <title>The Global Catalogue of Microorganisms (GCM) 10K type strain sequencing project: providing services to taxonomists for standard genome sequencing and annotation.</title>
        <authorList>
            <consortium name="The Broad Institute Genomics Platform"/>
            <consortium name="The Broad Institute Genome Sequencing Center for Infectious Disease"/>
            <person name="Wu L."/>
            <person name="Ma J."/>
        </authorList>
    </citation>
    <scope>NUCLEOTIDE SEQUENCE [LARGE SCALE GENOMIC DNA]</scope>
    <source>
        <strain evidence="8">JCM 18304</strain>
    </source>
</reference>
<dbReference type="InterPro" id="IPR000847">
    <property type="entry name" value="LysR_HTH_N"/>
</dbReference>
<evidence type="ECO:0000313" key="8">
    <source>
        <dbReference type="Proteomes" id="UP001501570"/>
    </source>
</evidence>
<dbReference type="InterPro" id="IPR017685">
    <property type="entry name" value="ArgP"/>
</dbReference>
<dbReference type="Gene3D" id="3.40.190.290">
    <property type="match status" value="1"/>
</dbReference>
<protein>
    <submittedName>
        <fullName evidence="7">LysR family transcriptional regulator ArgP</fullName>
    </submittedName>
</protein>
<evidence type="ECO:0000256" key="1">
    <source>
        <dbReference type="ARBA" id="ARBA00009437"/>
    </source>
</evidence>
<dbReference type="Proteomes" id="UP001501570">
    <property type="component" value="Unassembled WGS sequence"/>
</dbReference>
<keyword evidence="3" id="KW-0238">DNA-binding</keyword>
<keyword evidence="2" id="KW-0805">Transcription regulation</keyword>
<gene>
    <name evidence="7" type="ORF">GCM10023322_48540</name>
</gene>
<proteinExistence type="inferred from homology"/>
<dbReference type="InterPro" id="IPR005119">
    <property type="entry name" value="LysR_subst-bd"/>
</dbReference>
<comment type="similarity">
    <text evidence="1">Belongs to the LysR transcriptional regulatory family.</text>
</comment>
<dbReference type="PANTHER" id="PTHR30579:SF2">
    <property type="entry name" value="HTH-TYPE TRANSCRIPTIONAL REGULATOR ARGP"/>
    <property type="match status" value="1"/>
</dbReference>
<keyword evidence="4" id="KW-0010">Activator</keyword>
<dbReference type="SUPFAM" id="SSF46785">
    <property type="entry name" value="Winged helix' DNA-binding domain"/>
    <property type="match status" value="1"/>
</dbReference>
<keyword evidence="8" id="KW-1185">Reference proteome</keyword>
<comment type="caution">
    <text evidence="7">The sequence shown here is derived from an EMBL/GenBank/DDBJ whole genome shotgun (WGS) entry which is preliminary data.</text>
</comment>
<evidence type="ECO:0000256" key="2">
    <source>
        <dbReference type="ARBA" id="ARBA00023015"/>
    </source>
</evidence>
<dbReference type="Pfam" id="PF00126">
    <property type="entry name" value="HTH_1"/>
    <property type="match status" value="1"/>
</dbReference>
<accession>A0ABP9S670</accession>
<name>A0ABP9S670_9ACTN</name>